<dbReference type="InterPro" id="IPR043128">
    <property type="entry name" value="Rev_trsase/Diguanyl_cyclase"/>
</dbReference>
<dbReference type="InterPro" id="IPR001126">
    <property type="entry name" value="UmuC"/>
</dbReference>
<protein>
    <submittedName>
        <fullName evidence="7">Y-family DNA polymerase</fullName>
    </submittedName>
</protein>
<dbReference type="Gene3D" id="3.30.1490.100">
    <property type="entry name" value="DNA polymerase, Y-family, little finger domain"/>
    <property type="match status" value="1"/>
</dbReference>
<dbReference type="Pfam" id="PF00817">
    <property type="entry name" value="IMS"/>
    <property type="match status" value="1"/>
</dbReference>
<keyword evidence="5" id="KW-0742">SOS response</keyword>
<keyword evidence="3" id="KW-0741">SOS mutagenesis</keyword>
<evidence type="ECO:0000256" key="4">
    <source>
        <dbReference type="ARBA" id="ARBA00023204"/>
    </source>
</evidence>
<accession>A0ABU5RRV8</accession>
<dbReference type="Pfam" id="PF11799">
    <property type="entry name" value="IMS_C"/>
    <property type="match status" value="1"/>
</dbReference>
<evidence type="ECO:0000259" key="6">
    <source>
        <dbReference type="PROSITE" id="PS50173"/>
    </source>
</evidence>
<dbReference type="RefSeq" id="WP_323304574.1">
    <property type="nucleotide sequence ID" value="NZ_JAYGHX010000002.1"/>
</dbReference>
<dbReference type="Gene3D" id="3.40.1170.60">
    <property type="match status" value="1"/>
</dbReference>
<dbReference type="InterPro" id="IPR043502">
    <property type="entry name" value="DNA/RNA_pol_sf"/>
</dbReference>
<comment type="caution">
    <text evidence="7">The sequence shown here is derived from an EMBL/GenBank/DDBJ whole genome shotgun (WGS) entry which is preliminary data.</text>
</comment>
<dbReference type="EMBL" id="JAYGHX010000002">
    <property type="protein sequence ID" value="MEA5390474.1"/>
    <property type="molecule type" value="Genomic_DNA"/>
</dbReference>
<dbReference type="Pfam" id="PF13438">
    <property type="entry name" value="DUF4113"/>
    <property type="match status" value="1"/>
</dbReference>
<evidence type="ECO:0000256" key="2">
    <source>
        <dbReference type="ARBA" id="ARBA00022763"/>
    </source>
</evidence>
<gene>
    <name evidence="7" type="ORF">VB738_04275</name>
</gene>
<organism evidence="7 8">
    <name type="scientific">Cyanobium gracile UHCC 0139</name>
    <dbReference type="NCBI Taxonomy" id="3110308"/>
    <lineage>
        <taxon>Bacteria</taxon>
        <taxon>Bacillati</taxon>
        <taxon>Cyanobacteriota</taxon>
        <taxon>Cyanophyceae</taxon>
        <taxon>Synechococcales</taxon>
        <taxon>Prochlorococcaceae</taxon>
        <taxon>Cyanobium</taxon>
    </lineage>
</organism>
<dbReference type="SUPFAM" id="SSF100879">
    <property type="entry name" value="Lesion bypass DNA polymerase (Y-family), little finger domain"/>
    <property type="match status" value="1"/>
</dbReference>
<dbReference type="InterPro" id="IPR050116">
    <property type="entry name" value="DNA_polymerase-Y"/>
</dbReference>
<dbReference type="InterPro" id="IPR025188">
    <property type="entry name" value="DUF4113"/>
</dbReference>
<dbReference type="PANTHER" id="PTHR11076:SF34">
    <property type="entry name" value="PROTEIN UMUC"/>
    <property type="match status" value="1"/>
</dbReference>
<dbReference type="PROSITE" id="PS50173">
    <property type="entry name" value="UMUC"/>
    <property type="match status" value="1"/>
</dbReference>
<dbReference type="SUPFAM" id="SSF56672">
    <property type="entry name" value="DNA/RNA polymerases"/>
    <property type="match status" value="1"/>
</dbReference>
<keyword evidence="2" id="KW-0227">DNA damage</keyword>
<keyword evidence="4" id="KW-0234">DNA repair</keyword>
<name>A0ABU5RRV8_9CYAN</name>
<evidence type="ECO:0000313" key="7">
    <source>
        <dbReference type="EMBL" id="MEA5390474.1"/>
    </source>
</evidence>
<dbReference type="Gene3D" id="3.30.70.270">
    <property type="match status" value="1"/>
</dbReference>
<evidence type="ECO:0000256" key="1">
    <source>
        <dbReference type="ARBA" id="ARBA00010945"/>
    </source>
</evidence>
<feature type="domain" description="UmuC" evidence="6">
    <location>
        <begin position="5"/>
        <end position="190"/>
    </location>
</feature>
<dbReference type="CDD" id="cd01700">
    <property type="entry name" value="PolY_Pol_V_umuC"/>
    <property type="match status" value="1"/>
</dbReference>
<dbReference type="PANTHER" id="PTHR11076">
    <property type="entry name" value="DNA REPAIR POLYMERASE UMUC / TRANSFERASE FAMILY MEMBER"/>
    <property type="match status" value="1"/>
</dbReference>
<proteinExistence type="inferred from homology"/>
<dbReference type="Proteomes" id="UP001304461">
    <property type="component" value="Unassembled WGS sequence"/>
</dbReference>
<reference evidence="7 8" key="1">
    <citation type="submission" date="2023-12" db="EMBL/GenBank/DDBJ databases">
        <title>Baltic Sea Cyanobacteria.</title>
        <authorList>
            <person name="Delbaje E."/>
            <person name="Fewer D.P."/>
            <person name="Shishido T.K."/>
        </authorList>
    </citation>
    <scope>NUCLEOTIDE SEQUENCE [LARGE SCALE GENOMIC DNA]</scope>
    <source>
        <strain evidence="7 8">UHCC 0139</strain>
    </source>
</reference>
<comment type="similarity">
    <text evidence="1">Belongs to the DNA polymerase type-Y family.</text>
</comment>
<evidence type="ECO:0000256" key="3">
    <source>
        <dbReference type="ARBA" id="ARBA00023199"/>
    </source>
</evidence>
<keyword evidence="8" id="KW-1185">Reference proteome</keyword>
<evidence type="ECO:0000256" key="5">
    <source>
        <dbReference type="ARBA" id="ARBA00023236"/>
    </source>
</evidence>
<sequence>MAQAVVLIDGNNFYASCEAALDPAVIGKPLVVLSNNDGCIVSRSAEARAMGIPMGTPWFQVRHDLQRRGVVVRSSNYGLYADMSQRLMASLEAWVEELEVYSIDEAFGRLHRPPGDGDLTAWGRDLRRQVHRQLGLPVAVGIAPTKVLAKIANRIAKRDPSHGGVFDLGQAGDPGPWLEAIAIEDVWGIGRKLSRWCRLRGIANARALRDRPSGELRHRCGVVGVRLQQELRGHSCLPLVAVPPAKQETCVSRSFSEPVTSLEGLRQAIATYLSRACEKLRRQGQRAGSVTVFVRSSPFNGTRFYANAATIALPLPSNDTAVLLAAALPLAERLFRPHKPLQKAGVLLQDLQPVGLLQHHLLVPLPPEQQRRREALMAAVDGLNRRYGSGTVQWAACGLRPRWTMRRSRLSRAATTRLSDVPVVRA</sequence>
<dbReference type="InterPro" id="IPR017961">
    <property type="entry name" value="DNA_pol_Y-fam_little_finger"/>
</dbReference>
<dbReference type="InterPro" id="IPR036775">
    <property type="entry name" value="DNA_pol_Y-fam_lit_finger_sf"/>
</dbReference>
<evidence type="ECO:0000313" key="8">
    <source>
        <dbReference type="Proteomes" id="UP001304461"/>
    </source>
</evidence>